<dbReference type="InterPro" id="IPR017034">
    <property type="entry name" value="Abi_system_AbiD/AbiF"/>
</dbReference>
<reference evidence="1 2" key="1">
    <citation type="submission" date="2024-04" db="EMBL/GenBank/DDBJ databases">
        <title>Novel species of the genus Ideonella isolated from streams.</title>
        <authorList>
            <person name="Lu H."/>
        </authorList>
    </citation>
    <scope>NUCLEOTIDE SEQUENCE [LARGE SCALE GENOMIC DNA]</scope>
    <source>
        <strain evidence="1 2">BYS139W</strain>
    </source>
</reference>
<dbReference type="Pfam" id="PF07751">
    <property type="entry name" value="Abi_2"/>
    <property type="match status" value="1"/>
</dbReference>
<dbReference type="PIRSF" id="PIRSF034934">
    <property type="entry name" value="AbiF_AbiD"/>
    <property type="match status" value="1"/>
</dbReference>
<comment type="caution">
    <text evidence="1">The sequence shown here is derived from an EMBL/GenBank/DDBJ whole genome shotgun (WGS) entry which is preliminary data.</text>
</comment>
<evidence type="ECO:0000313" key="2">
    <source>
        <dbReference type="Proteomes" id="UP001368500"/>
    </source>
</evidence>
<proteinExistence type="predicted"/>
<evidence type="ECO:0000313" key="1">
    <source>
        <dbReference type="EMBL" id="MEK8024550.1"/>
    </source>
</evidence>
<organism evidence="1 2">
    <name type="scientific">Pseudaquabacterium rugosum</name>
    <dbReference type="NCBI Taxonomy" id="2984194"/>
    <lineage>
        <taxon>Bacteria</taxon>
        <taxon>Pseudomonadati</taxon>
        <taxon>Pseudomonadota</taxon>
        <taxon>Betaproteobacteria</taxon>
        <taxon>Burkholderiales</taxon>
        <taxon>Sphaerotilaceae</taxon>
        <taxon>Pseudaquabacterium</taxon>
    </lineage>
</organism>
<dbReference type="Proteomes" id="UP001368500">
    <property type="component" value="Unassembled WGS sequence"/>
</dbReference>
<accession>A0ABU9B3V5</accession>
<name>A0ABU9B3V5_9BURK</name>
<dbReference type="InterPro" id="IPR011664">
    <property type="entry name" value="Abi_system_AbiD/AbiF-like"/>
</dbReference>
<gene>
    <name evidence="1" type="ORF">AACH11_01035</name>
</gene>
<dbReference type="EMBL" id="JBBUTF010000002">
    <property type="protein sequence ID" value="MEK8024550.1"/>
    <property type="molecule type" value="Genomic_DNA"/>
</dbReference>
<dbReference type="RefSeq" id="WP_341372332.1">
    <property type="nucleotide sequence ID" value="NZ_JBBUTF010000002.1"/>
</dbReference>
<protein>
    <submittedName>
        <fullName evidence="1">Abi family protein</fullName>
    </submittedName>
</protein>
<sequence length="302" mass="34822">MAQVPFTKTALPYADQVALLMQRGLVIDDPAAAERTLASISYYRLSAYWYPFRRRDAQGALLDDVHPGTSFEDVVALYDFDRQLRLHVLDALERVEVALRTAVTHRIGMTYGAFGHEDPANFHPRFRHAQWLEKLRDETGRSSDAFVGHYATRYQGFPALPIWMTTELMSLGSLSTLYRGMLPADRRDVAAPLGIHHKRLQDWLHVLTYVRNVCAHHSRLWNRELAIRPDHMPEAEWRPPHLPRLDRVFAILLILSYLLQRLGNGATWRAEVTALLAPMAAHPRWLSAMGMSPQWMQHPYWI</sequence>
<keyword evidence="2" id="KW-1185">Reference proteome</keyword>